<name>E3NGV5_CAERE</name>
<protein>
    <submittedName>
        <fullName evidence="2">Uncharacterized protein</fullName>
    </submittedName>
</protein>
<dbReference type="Proteomes" id="UP000008281">
    <property type="component" value="Unassembled WGS sequence"/>
</dbReference>
<evidence type="ECO:0000313" key="3">
    <source>
        <dbReference type="Proteomes" id="UP000008281"/>
    </source>
</evidence>
<keyword evidence="3" id="KW-1185">Reference proteome</keyword>
<evidence type="ECO:0000256" key="1">
    <source>
        <dbReference type="SAM" id="MobiDB-lite"/>
    </source>
</evidence>
<dbReference type="InParanoid" id="E3NGV5"/>
<reference evidence="2" key="1">
    <citation type="submission" date="2007-07" db="EMBL/GenBank/DDBJ databases">
        <title>PCAP assembly of the Caenorhabditis remanei genome.</title>
        <authorList>
            <consortium name="The Caenorhabditis remanei Sequencing Consortium"/>
            <person name="Wilson R.K."/>
        </authorList>
    </citation>
    <scope>NUCLEOTIDE SEQUENCE [LARGE SCALE GENOMIC DNA]</scope>
    <source>
        <strain evidence="2">PB4641</strain>
    </source>
</reference>
<accession>E3NGV5</accession>
<gene>
    <name evidence="2" type="ORF">CRE_06150</name>
</gene>
<organism evidence="3">
    <name type="scientific">Caenorhabditis remanei</name>
    <name type="common">Caenorhabditis vulgaris</name>
    <dbReference type="NCBI Taxonomy" id="31234"/>
    <lineage>
        <taxon>Eukaryota</taxon>
        <taxon>Metazoa</taxon>
        <taxon>Ecdysozoa</taxon>
        <taxon>Nematoda</taxon>
        <taxon>Chromadorea</taxon>
        <taxon>Rhabditida</taxon>
        <taxon>Rhabditina</taxon>
        <taxon>Rhabditomorpha</taxon>
        <taxon>Rhabditoidea</taxon>
        <taxon>Rhabditidae</taxon>
        <taxon>Peloderinae</taxon>
        <taxon>Caenorhabditis</taxon>
    </lineage>
</organism>
<sequence>MERSFEESTLQEEESENPETNLERLRSYNNESVSNQQRFLQNYPHFPSESNYQLDSEVYSNIKNAIRQQRPTTYELCEGRHPLFACTVNKDVLMIYCAINVRPSYTHSTTVLYVL</sequence>
<evidence type="ECO:0000313" key="2">
    <source>
        <dbReference type="EMBL" id="EFO97471.1"/>
    </source>
</evidence>
<dbReference type="HOGENOM" id="CLU_154807_0_0_1"/>
<dbReference type="AlphaFoldDB" id="E3NGV5"/>
<proteinExistence type="predicted"/>
<dbReference type="EMBL" id="DS268660">
    <property type="protein sequence ID" value="EFO97471.1"/>
    <property type="molecule type" value="Genomic_DNA"/>
</dbReference>
<feature type="region of interest" description="Disordered" evidence="1">
    <location>
        <begin position="1"/>
        <end position="23"/>
    </location>
</feature>